<dbReference type="AlphaFoldDB" id="A0A8X8K0B8"/>
<comment type="caution">
    <text evidence="2">The sequence shown here is derived from an EMBL/GenBank/DDBJ whole genome shotgun (WGS) entry which is preliminary data.</text>
</comment>
<evidence type="ECO:0000313" key="2">
    <source>
        <dbReference type="EMBL" id="MBD7954443.1"/>
    </source>
</evidence>
<name>A0A8X8K0B8_9GAMM</name>
<evidence type="ECO:0000313" key="3">
    <source>
        <dbReference type="Proteomes" id="UP000636938"/>
    </source>
</evidence>
<keyword evidence="3" id="KW-1185">Reference proteome</keyword>
<sequence length="54" mass="6048">MKSPFIAPAWITLASLVGLVSALIGDGLFDLISWVIFSGLIVLFVRAWMKRDRR</sequence>
<keyword evidence="1" id="KW-0472">Membrane</keyword>
<dbReference type="EMBL" id="JACSQS010000008">
    <property type="protein sequence ID" value="MBD7954443.1"/>
    <property type="molecule type" value="Genomic_DNA"/>
</dbReference>
<dbReference type="RefSeq" id="WP_191770641.1">
    <property type="nucleotide sequence ID" value="NZ_JACSQS010000008.1"/>
</dbReference>
<keyword evidence="1" id="KW-1133">Transmembrane helix</keyword>
<accession>A0A8X8K0B8</accession>
<gene>
    <name evidence="2" type="ORF">H9654_09495</name>
</gene>
<feature type="transmembrane region" description="Helical" evidence="1">
    <location>
        <begin position="32"/>
        <end position="49"/>
    </location>
</feature>
<protein>
    <recommendedName>
        <fullName evidence="4">DUF4175 domain-containing protein</fullName>
    </recommendedName>
</protein>
<proteinExistence type="predicted"/>
<evidence type="ECO:0008006" key="4">
    <source>
        <dbReference type="Google" id="ProtNLM"/>
    </source>
</evidence>
<dbReference type="Proteomes" id="UP000636938">
    <property type="component" value="Unassembled WGS sequence"/>
</dbReference>
<evidence type="ECO:0000256" key="1">
    <source>
        <dbReference type="SAM" id="Phobius"/>
    </source>
</evidence>
<reference evidence="2 3" key="1">
    <citation type="submission" date="2020-08" db="EMBL/GenBank/DDBJ databases">
        <title>A Genomic Blueprint of the Chicken Gut Microbiome.</title>
        <authorList>
            <person name="Gilroy R."/>
            <person name="Ravi A."/>
            <person name="Getino M."/>
            <person name="Pursley I."/>
            <person name="Horton D.L."/>
            <person name="Alikhan N.-F."/>
            <person name="Baker D."/>
            <person name="Gharbi K."/>
            <person name="Hall N."/>
            <person name="Watson M."/>
            <person name="Adriaenssens E.M."/>
            <person name="Foster-Nyarko E."/>
            <person name="Jarju S."/>
            <person name="Secka A."/>
            <person name="Antonio M."/>
            <person name="Oren A."/>
            <person name="Chaudhuri R."/>
            <person name="La Ragione R.M."/>
            <person name="Hildebrand F."/>
            <person name="Pallen M.J."/>
        </authorList>
    </citation>
    <scope>NUCLEOTIDE SEQUENCE [LARGE SCALE GENOMIC DNA]</scope>
    <source>
        <strain evidence="2 3">Sa5BUN4</strain>
    </source>
</reference>
<organism evidence="2 3">
    <name type="scientific">Stenotrophomonas lacuserhaii</name>
    <dbReference type="NCBI Taxonomy" id="2760084"/>
    <lineage>
        <taxon>Bacteria</taxon>
        <taxon>Pseudomonadati</taxon>
        <taxon>Pseudomonadota</taxon>
        <taxon>Gammaproteobacteria</taxon>
        <taxon>Lysobacterales</taxon>
        <taxon>Lysobacteraceae</taxon>
        <taxon>Stenotrophomonas</taxon>
    </lineage>
</organism>
<keyword evidence="1" id="KW-0812">Transmembrane</keyword>